<reference evidence="2" key="1">
    <citation type="submission" date="2020-03" db="EMBL/GenBank/DDBJ databases">
        <authorList>
            <person name="Weist P."/>
        </authorList>
    </citation>
    <scope>NUCLEOTIDE SEQUENCE</scope>
</reference>
<protein>
    <submittedName>
        <fullName evidence="2">Uncharacterized protein</fullName>
    </submittedName>
</protein>
<name>A0A9N7U531_PLEPL</name>
<comment type="caution">
    <text evidence="2">The sequence shown here is derived from an EMBL/GenBank/DDBJ whole genome shotgun (WGS) entry which is preliminary data.</text>
</comment>
<feature type="compositionally biased region" description="Polar residues" evidence="1">
    <location>
        <begin position="77"/>
        <end position="92"/>
    </location>
</feature>
<feature type="region of interest" description="Disordered" evidence="1">
    <location>
        <begin position="1"/>
        <end position="32"/>
    </location>
</feature>
<proteinExistence type="predicted"/>
<organism evidence="2 3">
    <name type="scientific">Pleuronectes platessa</name>
    <name type="common">European plaice</name>
    <dbReference type="NCBI Taxonomy" id="8262"/>
    <lineage>
        <taxon>Eukaryota</taxon>
        <taxon>Metazoa</taxon>
        <taxon>Chordata</taxon>
        <taxon>Craniata</taxon>
        <taxon>Vertebrata</taxon>
        <taxon>Euteleostomi</taxon>
        <taxon>Actinopterygii</taxon>
        <taxon>Neopterygii</taxon>
        <taxon>Teleostei</taxon>
        <taxon>Neoteleostei</taxon>
        <taxon>Acanthomorphata</taxon>
        <taxon>Carangaria</taxon>
        <taxon>Pleuronectiformes</taxon>
        <taxon>Pleuronectoidei</taxon>
        <taxon>Pleuronectidae</taxon>
        <taxon>Pleuronectes</taxon>
    </lineage>
</organism>
<accession>A0A9N7U531</accession>
<dbReference type="Proteomes" id="UP001153269">
    <property type="component" value="Unassembled WGS sequence"/>
</dbReference>
<keyword evidence="3" id="KW-1185">Reference proteome</keyword>
<dbReference type="AlphaFoldDB" id="A0A9N7U531"/>
<evidence type="ECO:0000313" key="2">
    <source>
        <dbReference type="EMBL" id="CAB1424913.1"/>
    </source>
</evidence>
<evidence type="ECO:0000313" key="3">
    <source>
        <dbReference type="Proteomes" id="UP001153269"/>
    </source>
</evidence>
<dbReference type="EMBL" id="CADEAL010000765">
    <property type="protein sequence ID" value="CAB1424913.1"/>
    <property type="molecule type" value="Genomic_DNA"/>
</dbReference>
<gene>
    <name evidence="2" type="ORF">PLEPLA_LOCUS12842</name>
</gene>
<sequence length="129" mass="13266">MCKNKSRVIKPREDSAPDTLGPTSTATPRAPVEEQLLGSCSCSWSRSRTAQLVLSGARRRGGGGGGSAPSSVGSSRTNGIQTTGRGSSNTQRVLAGAPAVKDGRLQDSQGHMAVDGVSQGREHVICAFT</sequence>
<evidence type="ECO:0000256" key="1">
    <source>
        <dbReference type="SAM" id="MobiDB-lite"/>
    </source>
</evidence>
<feature type="region of interest" description="Disordered" evidence="1">
    <location>
        <begin position="54"/>
        <end position="108"/>
    </location>
</feature>